<dbReference type="GO" id="GO:0000976">
    <property type="term" value="F:transcription cis-regulatory region binding"/>
    <property type="evidence" value="ECO:0007669"/>
    <property type="project" value="TreeGrafter"/>
</dbReference>
<reference evidence="5 6" key="2">
    <citation type="submission" date="2018-01" db="EMBL/GenBank/DDBJ databases">
        <title>Genomic study of Klebsiella pneumoniae.</title>
        <authorList>
            <person name="Yang Y."/>
            <person name="Bicalho R."/>
        </authorList>
    </citation>
    <scope>NUCLEOTIDE SEQUENCE [LARGE SCALE GENOMIC DNA]</scope>
    <source>
        <strain evidence="5 6">A5</strain>
    </source>
</reference>
<dbReference type="EMBL" id="PICB01001078">
    <property type="protein sequence ID" value="PLP43236.1"/>
    <property type="molecule type" value="Genomic_DNA"/>
</dbReference>
<sequence>MIDDIRYLIVFAKIVERGSISGGAAALGLTTATASTHLSRLEKNLNSALLYRNTRKISLTQDGISLLETARSMLELYEKGVIEFK</sequence>
<accession>A0A2N5AD27</accession>
<gene>
    <name evidence="5" type="ORF">CWM98_19115</name>
</gene>
<feature type="domain" description="HTH lysR-type" evidence="4">
    <location>
        <begin position="3"/>
        <end position="60"/>
    </location>
</feature>
<evidence type="ECO:0000313" key="6">
    <source>
        <dbReference type="Proteomes" id="UP000234473"/>
    </source>
</evidence>
<evidence type="ECO:0000256" key="1">
    <source>
        <dbReference type="ARBA" id="ARBA00009437"/>
    </source>
</evidence>
<dbReference type="Pfam" id="PF00126">
    <property type="entry name" value="HTH_1"/>
    <property type="match status" value="1"/>
</dbReference>
<evidence type="ECO:0000259" key="4">
    <source>
        <dbReference type="PROSITE" id="PS50931"/>
    </source>
</evidence>
<evidence type="ECO:0000256" key="2">
    <source>
        <dbReference type="ARBA" id="ARBA00023015"/>
    </source>
</evidence>
<comment type="caution">
    <text evidence="5">The sequence shown here is derived from an EMBL/GenBank/DDBJ whole genome shotgun (WGS) entry which is preliminary data.</text>
</comment>
<feature type="non-terminal residue" evidence="5">
    <location>
        <position position="85"/>
    </location>
</feature>
<evidence type="ECO:0000256" key="3">
    <source>
        <dbReference type="ARBA" id="ARBA00023163"/>
    </source>
</evidence>
<dbReference type="PANTHER" id="PTHR30126:SF84">
    <property type="entry name" value="HTH-TYPE TRANSCRIPTIONAL REGULATOR PTXR"/>
    <property type="match status" value="1"/>
</dbReference>
<keyword evidence="2" id="KW-0805">Transcription regulation</keyword>
<dbReference type="Proteomes" id="UP000234473">
    <property type="component" value="Unassembled WGS sequence"/>
</dbReference>
<name>A0A2N5AD27_KLEVA</name>
<comment type="similarity">
    <text evidence="1">Belongs to the LysR transcriptional regulatory family.</text>
</comment>
<evidence type="ECO:0000313" key="5">
    <source>
        <dbReference type="EMBL" id="PLP43236.1"/>
    </source>
</evidence>
<dbReference type="PROSITE" id="PS50931">
    <property type="entry name" value="HTH_LYSR"/>
    <property type="match status" value="1"/>
</dbReference>
<dbReference type="InterPro" id="IPR036390">
    <property type="entry name" value="WH_DNA-bd_sf"/>
</dbReference>
<dbReference type="SUPFAM" id="SSF46785">
    <property type="entry name" value="Winged helix' DNA-binding domain"/>
    <property type="match status" value="1"/>
</dbReference>
<dbReference type="GO" id="GO:0003700">
    <property type="term" value="F:DNA-binding transcription factor activity"/>
    <property type="evidence" value="ECO:0007669"/>
    <property type="project" value="InterPro"/>
</dbReference>
<dbReference type="AlphaFoldDB" id="A0A2N5AD27"/>
<reference evidence="5 6" key="1">
    <citation type="submission" date="2017-11" db="EMBL/GenBank/DDBJ databases">
        <authorList>
            <person name="Han C.G."/>
        </authorList>
    </citation>
    <scope>NUCLEOTIDE SEQUENCE [LARGE SCALE GENOMIC DNA]</scope>
    <source>
        <strain evidence="5 6">A5</strain>
    </source>
</reference>
<dbReference type="InterPro" id="IPR000847">
    <property type="entry name" value="LysR_HTH_N"/>
</dbReference>
<dbReference type="PANTHER" id="PTHR30126">
    <property type="entry name" value="HTH-TYPE TRANSCRIPTIONAL REGULATOR"/>
    <property type="match status" value="1"/>
</dbReference>
<keyword evidence="3" id="KW-0804">Transcription</keyword>
<protein>
    <submittedName>
        <fullName evidence="5">Transcriptional regulator</fullName>
    </submittedName>
</protein>
<organism evidence="5 6">
    <name type="scientific">Klebsiella variicola</name>
    <dbReference type="NCBI Taxonomy" id="244366"/>
    <lineage>
        <taxon>Bacteria</taxon>
        <taxon>Pseudomonadati</taxon>
        <taxon>Pseudomonadota</taxon>
        <taxon>Gammaproteobacteria</taxon>
        <taxon>Enterobacterales</taxon>
        <taxon>Enterobacteriaceae</taxon>
        <taxon>Klebsiella/Raoultella group</taxon>
        <taxon>Klebsiella</taxon>
        <taxon>Klebsiella pneumoniae complex</taxon>
    </lineage>
</organism>
<proteinExistence type="inferred from homology"/>
<dbReference type="InterPro" id="IPR036388">
    <property type="entry name" value="WH-like_DNA-bd_sf"/>
</dbReference>
<dbReference type="Gene3D" id="1.10.10.10">
    <property type="entry name" value="Winged helix-like DNA-binding domain superfamily/Winged helix DNA-binding domain"/>
    <property type="match status" value="1"/>
</dbReference>